<dbReference type="AlphaFoldDB" id="A0A2M9Q9T3"/>
<dbReference type="EMBL" id="PHQY01000323">
    <property type="protein sequence ID" value="PJO44826.1"/>
    <property type="molecule type" value="Genomic_DNA"/>
</dbReference>
<dbReference type="PANTHER" id="PTHR43617">
    <property type="entry name" value="L-AMINO ACID N-ACETYLTRANSFERASE"/>
    <property type="match status" value="1"/>
</dbReference>
<gene>
    <name evidence="2" type="ORF">CWD94_04865</name>
</gene>
<proteinExistence type="predicted"/>
<dbReference type="RefSeq" id="WP_100542302.1">
    <property type="nucleotide sequence ID" value="NZ_PHQY01000323.1"/>
</dbReference>
<accession>A0A2M9Q9T3</accession>
<sequence length="290" mass="33651">MCYSIKRIYPTDLKEVANFIAQLNIEEQHNIGYCGQNEQELLRTLQEDFIDGEFTSIVAAFDNENIQALIGLDIDEDSCEVWGPFSINENVTIQEKLLCKLQQTYPLISTYLFFINELNTRQLAFMEEIKANKTGEHLLLEVSKDSFETVVAMTSRYYKESDYEQFKKIHSNAFSKTHYDADTILNRVQLDKENVLRIIEMDGTVQGYAYFEMDLTAKEAHLEYIAINPEYRGKGIGTLLLKEVLTEMFRFDEIAQITLNVNNQNDQANHVYFKAGFKKKATLWSFCLNK</sequence>
<dbReference type="InterPro" id="IPR000182">
    <property type="entry name" value="GNAT_dom"/>
</dbReference>
<dbReference type="GO" id="GO:0016747">
    <property type="term" value="F:acyltransferase activity, transferring groups other than amino-acyl groups"/>
    <property type="evidence" value="ECO:0007669"/>
    <property type="project" value="InterPro"/>
</dbReference>
<dbReference type="SUPFAM" id="SSF55729">
    <property type="entry name" value="Acyl-CoA N-acyltransferases (Nat)"/>
    <property type="match status" value="1"/>
</dbReference>
<evidence type="ECO:0000259" key="1">
    <source>
        <dbReference type="PROSITE" id="PS51186"/>
    </source>
</evidence>
<dbReference type="InterPro" id="IPR016181">
    <property type="entry name" value="Acyl_CoA_acyltransferase"/>
</dbReference>
<reference evidence="2 3" key="1">
    <citation type="submission" date="2017-11" db="EMBL/GenBank/DDBJ databases">
        <title>Bacterial isolate from king chilli rhizosphere.</title>
        <authorList>
            <person name="Takhelmayum P."/>
            <person name="Sarangthem I."/>
        </authorList>
    </citation>
    <scope>NUCLEOTIDE SEQUENCE [LARGE SCALE GENOMIC DNA]</scope>
    <source>
        <strain evidence="3">t26</strain>
    </source>
</reference>
<dbReference type="Pfam" id="PF00583">
    <property type="entry name" value="Acetyltransf_1"/>
    <property type="match status" value="1"/>
</dbReference>
<dbReference type="PROSITE" id="PS51186">
    <property type="entry name" value="GNAT"/>
    <property type="match status" value="1"/>
</dbReference>
<organism evidence="2 3">
    <name type="scientific">Lysinibacillus xylanilyticus</name>
    <dbReference type="NCBI Taxonomy" id="582475"/>
    <lineage>
        <taxon>Bacteria</taxon>
        <taxon>Bacillati</taxon>
        <taxon>Bacillota</taxon>
        <taxon>Bacilli</taxon>
        <taxon>Bacillales</taxon>
        <taxon>Bacillaceae</taxon>
        <taxon>Lysinibacillus</taxon>
    </lineage>
</organism>
<dbReference type="Proteomes" id="UP000232101">
    <property type="component" value="Unassembled WGS sequence"/>
</dbReference>
<dbReference type="CDD" id="cd04301">
    <property type="entry name" value="NAT_SF"/>
    <property type="match status" value="1"/>
</dbReference>
<protein>
    <recommendedName>
        <fullName evidence="1">N-acetyltransferase domain-containing protein</fullName>
    </recommendedName>
</protein>
<dbReference type="InterPro" id="IPR050276">
    <property type="entry name" value="MshD_Acetyltransferase"/>
</dbReference>
<comment type="caution">
    <text evidence="2">The sequence shown here is derived from an EMBL/GenBank/DDBJ whole genome shotgun (WGS) entry which is preliminary data.</text>
</comment>
<evidence type="ECO:0000313" key="2">
    <source>
        <dbReference type="EMBL" id="PJO44826.1"/>
    </source>
</evidence>
<name>A0A2M9Q9T3_9BACI</name>
<feature type="domain" description="N-acetyltransferase" evidence="1">
    <location>
        <begin position="153"/>
        <end position="290"/>
    </location>
</feature>
<dbReference type="Gene3D" id="3.40.630.30">
    <property type="match status" value="1"/>
</dbReference>
<evidence type="ECO:0000313" key="3">
    <source>
        <dbReference type="Proteomes" id="UP000232101"/>
    </source>
</evidence>